<dbReference type="EMBL" id="QGTL01000003">
    <property type="protein sequence ID" value="PWV77848.1"/>
    <property type="molecule type" value="Genomic_DNA"/>
</dbReference>
<accession>A0A317NVK5</accession>
<feature type="transmembrane region" description="Helical" evidence="1">
    <location>
        <begin position="42"/>
        <end position="68"/>
    </location>
</feature>
<keyword evidence="1" id="KW-1133">Transmembrane helix</keyword>
<name>A0A317NVK5_9NOCA</name>
<keyword evidence="1" id="KW-0812">Transmembrane</keyword>
<keyword evidence="3" id="KW-1185">Reference proteome</keyword>
<evidence type="ECO:0000313" key="3">
    <source>
        <dbReference type="Proteomes" id="UP000246410"/>
    </source>
</evidence>
<comment type="caution">
    <text evidence="2">The sequence shown here is derived from an EMBL/GenBank/DDBJ whole genome shotgun (WGS) entry which is preliminary data.</text>
</comment>
<feature type="transmembrane region" description="Helical" evidence="1">
    <location>
        <begin position="17"/>
        <end position="36"/>
    </location>
</feature>
<protein>
    <submittedName>
        <fullName evidence="2">Uncharacterized protein</fullName>
    </submittedName>
</protein>
<organism evidence="2 3">
    <name type="scientific">Nocardia neocaledoniensis</name>
    <dbReference type="NCBI Taxonomy" id="236511"/>
    <lineage>
        <taxon>Bacteria</taxon>
        <taxon>Bacillati</taxon>
        <taxon>Actinomycetota</taxon>
        <taxon>Actinomycetes</taxon>
        <taxon>Mycobacteriales</taxon>
        <taxon>Nocardiaceae</taxon>
        <taxon>Nocardia</taxon>
    </lineage>
</organism>
<dbReference type="Proteomes" id="UP000246410">
    <property type="component" value="Unassembled WGS sequence"/>
</dbReference>
<evidence type="ECO:0000256" key="1">
    <source>
        <dbReference type="SAM" id="Phobius"/>
    </source>
</evidence>
<reference evidence="2 3" key="1">
    <citation type="submission" date="2018-05" db="EMBL/GenBank/DDBJ databases">
        <title>Genomic Encyclopedia of Type Strains, Phase IV (KMG-IV): sequencing the most valuable type-strain genomes for metagenomic binning, comparative biology and taxonomic classification.</title>
        <authorList>
            <person name="Goeker M."/>
        </authorList>
    </citation>
    <scope>NUCLEOTIDE SEQUENCE [LARGE SCALE GENOMIC DNA]</scope>
    <source>
        <strain evidence="2 3">DSM 44717</strain>
    </source>
</reference>
<evidence type="ECO:0000313" key="2">
    <source>
        <dbReference type="EMBL" id="PWV77848.1"/>
    </source>
</evidence>
<keyword evidence="1" id="KW-0472">Membrane</keyword>
<feature type="transmembrane region" description="Helical" evidence="1">
    <location>
        <begin position="80"/>
        <end position="100"/>
    </location>
</feature>
<gene>
    <name evidence="2" type="ORF">DFR69_103448</name>
</gene>
<feature type="transmembrane region" description="Helical" evidence="1">
    <location>
        <begin position="138"/>
        <end position="160"/>
    </location>
</feature>
<proteinExistence type="predicted"/>
<dbReference type="RefSeq" id="WP_110037268.1">
    <property type="nucleotide sequence ID" value="NZ_QGTL01000003.1"/>
</dbReference>
<dbReference type="AlphaFoldDB" id="A0A317NVK5"/>
<sequence length="168" mass="17129">MTSTITPRNPVGIDAKAITWAVLGVQMMVMLAVTALRFAAGGWLLVIFLFGGFLVVFAPSVLAVAVALPVMRRGGSRVRVACAGALAAGYAALLTAAATMPDFTDAADENGVPIVAIVSGSGTLTNAQAQVYHTISGVAVLCYLAATVATIVLAITLLVIKRSAGRAR</sequence>